<dbReference type="AlphaFoldDB" id="A0A4V2QEG0"/>
<comment type="caution">
    <text evidence="3">The sequence shown here is derived from an EMBL/GenBank/DDBJ whole genome shotgun (WGS) entry which is preliminary data.</text>
</comment>
<evidence type="ECO:0000256" key="1">
    <source>
        <dbReference type="SAM" id="SignalP"/>
    </source>
</evidence>
<dbReference type="SUPFAM" id="SSF51126">
    <property type="entry name" value="Pectin lyase-like"/>
    <property type="match status" value="1"/>
</dbReference>
<dbReference type="OrthoDB" id="9808066at2"/>
<dbReference type="EMBL" id="SLUP01000002">
    <property type="protein sequence ID" value="TCL67887.1"/>
    <property type="molecule type" value="Genomic_DNA"/>
</dbReference>
<feature type="domain" description="Right handed beta helix" evidence="2">
    <location>
        <begin position="339"/>
        <end position="449"/>
    </location>
</feature>
<sequence>MKQLLIAIFVLIIGCKSSTTQTASNIEADFYVSTKGSDTWSGTLESPNAQGTDGPFATLERAKDAVRILKKKKSKNIVVLIREGVYKLNETVVFGLEDSGDDKSTITYAAYPNEIAVFSSGQEIKGWKKVTTDLPGLAEEAKGKLLVAEVSNKFLTLYDEEGMLPRAQSEPYKSLKKSTENDLYFSKGELKNWPNVEDVEILVRPTREWIVNMLPLASVDEEKGVVRVGVEATYAMQSKGYWVENVLEVLDKPGEWVLNTKEGKVYLWPRNDSPIWAPKLLELIRVEGKIDFDGSKDIPVRNLHFKGLTFKHAERYTLTKDDAGLQHDWDMLDKNNAMVRFRGTENCGIEDCHFLHGGSGAIRVDLHGINNKISNNHIEYMGGGGILLCGYGPGTKDVNKHNTVYNNNIHHVGEIYWQSPGIFLWNSGENRVANNLIHDTNYCGLIVSGCVIRFFEHADKREQYRAIRWHEIGELPEELTADVVRPYWHSRNNIIEYNEIHNVMKKLGDGNGIYIRAAGAGNIIRRNYVHHLVAETGKQSGIRTDGGQMDALISENIIYKCTSQGMTLKLNNRFENNIIADVIAPPRGVYLKIVEGPMNGASNKKNIFYSTTDECTFISEPSPGSGLVDEDSRGREPAQMKDIASDYNIYYCKADNRIAEKTLKELQNKGVDANSQILDPMFVDPENGDFSFKPDSPALKMGIVPIDVSKIGLRRSK</sequence>
<dbReference type="InterPro" id="IPR011050">
    <property type="entry name" value="Pectin_lyase_fold/virulence"/>
</dbReference>
<dbReference type="PANTHER" id="PTHR36453">
    <property type="entry name" value="SECRETED PROTEIN-RELATED"/>
    <property type="match status" value="1"/>
</dbReference>
<evidence type="ECO:0000259" key="2">
    <source>
        <dbReference type="Pfam" id="PF13229"/>
    </source>
</evidence>
<feature type="chain" id="PRO_5020707492" evidence="1">
    <location>
        <begin position="23"/>
        <end position="717"/>
    </location>
</feature>
<dbReference type="InterPro" id="IPR006626">
    <property type="entry name" value="PbH1"/>
</dbReference>
<evidence type="ECO:0000313" key="4">
    <source>
        <dbReference type="Proteomes" id="UP000295455"/>
    </source>
</evidence>
<dbReference type="PROSITE" id="PS51257">
    <property type="entry name" value="PROKAR_LIPOPROTEIN"/>
    <property type="match status" value="1"/>
</dbReference>
<organism evidence="3 4">
    <name type="scientific">Mariniflexile fucanivorans</name>
    <dbReference type="NCBI Taxonomy" id="264023"/>
    <lineage>
        <taxon>Bacteria</taxon>
        <taxon>Pseudomonadati</taxon>
        <taxon>Bacteroidota</taxon>
        <taxon>Flavobacteriia</taxon>
        <taxon>Flavobacteriales</taxon>
        <taxon>Flavobacteriaceae</taxon>
        <taxon>Mariniflexile</taxon>
    </lineage>
</organism>
<protein>
    <submittedName>
        <fullName evidence="3">Parallel beta-helix repeat protein</fullName>
    </submittedName>
</protein>
<feature type="signal peptide" evidence="1">
    <location>
        <begin position="1"/>
        <end position="22"/>
    </location>
</feature>
<dbReference type="PANTHER" id="PTHR36453:SF1">
    <property type="entry name" value="RIGHT HANDED BETA HELIX DOMAIN-CONTAINING PROTEIN"/>
    <property type="match status" value="1"/>
</dbReference>
<reference evidence="3 4" key="1">
    <citation type="submission" date="2019-03" db="EMBL/GenBank/DDBJ databases">
        <title>Genomic Encyclopedia of Type Strains, Phase IV (KMG-IV): sequencing the most valuable type-strain genomes for metagenomic binning, comparative biology and taxonomic classification.</title>
        <authorList>
            <person name="Goeker M."/>
        </authorList>
    </citation>
    <scope>NUCLEOTIDE SEQUENCE [LARGE SCALE GENOMIC DNA]</scope>
    <source>
        <strain evidence="3 4">DSM 18792</strain>
    </source>
</reference>
<name>A0A4V2QEG0_9FLAO</name>
<dbReference type="Proteomes" id="UP000295455">
    <property type="component" value="Unassembled WGS sequence"/>
</dbReference>
<dbReference type="InterPro" id="IPR039448">
    <property type="entry name" value="Beta_helix"/>
</dbReference>
<keyword evidence="1" id="KW-0732">Signal</keyword>
<dbReference type="SMR" id="A0A4V2QEG0"/>
<keyword evidence="4" id="KW-1185">Reference proteome</keyword>
<feature type="domain" description="Right handed beta helix" evidence="2">
    <location>
        <begin position="490"/>
        <end position="583"/>
    </location>
</feature>
<dbReference type="Gene3D" id="2.160.20.10">
    <property type="entry name" value="Single-stranded right-handed beta-helix, Pectin lyase-like"/>
    <property type="match status" value="2"/>
</dbReference>
<proteinExistence type="predicted"/>
<dbReference type="SMART" id="SM00710">
    <property type="entry name" value="PbH1"/>
    <property type="match status" value="7"/>
</dbReference>
<dbReference type="RefSeq" id="WP_132215995.1">
    <property type="nucleotide sequence ID" value="NZ_OX156936.1"/>
</dbReference>
<gene>
    <name evidence="3" type="ORF">EV196_102450</name>
</gene>
<dbReference type="Pfam" id="PF13229">
    <property type="entry name" value="Beta_helix"/>
    <property type="match status" value="2"/>
</dbReference>
<accession>A0A4V2QEG0</accession>
<evidence type="ECO:0000313" key="3">
    <source>
        <dbReference type="EMBL" id="TCL67887.1"/>
    </source>
</evidence>
<dbReference type="InterPro" id="IPR012334">
    <property type="entry name" value="Pectin_lyas_fold"/>
</dbReference>